<accession>A0A0F9NYK5</accession>
<name>A0A0F9NYK5_9ZZZZ</name>
<reference evidence="1" key="1">
    <citation type="journal article" date="2015" name="Nature">
        <title>Complex archaea that bridge the gap between prokaryotes and eukaryotes.</title>
        <authorList>
            <person name="Spang A."/>
            <person name="Saw J.H."/>
            <person name="Jorgensen S.L."/>
            <person name="Zaremba-Niedzwiedzka K."/>
            <person name="Martijn J."/>
            <person name="Lind A.E."/>
            <person name="van Eijk R."/>
            <person name="Schleper C."/>
            <person name="Guy L."/>
            <person name="Ettema T.J."/>
        </authorList>
    </citation>
    <scope>NUCLEOTIDE SEQUENCE</scope>
</reference>
<dbReference type="EMBL" id="LAZR01003016">
    <property type="protein sequence ID" value="KKN22944.1"/>
    <property type="molecule type" value="Genomic_DNA"/>
</dbReference>
<organism evidence="1">
    <name type="scientific">marine sediment metagenome</name>
    <dbReference type="NCBI Taxonomy" id="412755"/>
    <lineage>
        <taxon>unclassified sequences</taxon>
        <taxon>metagenomes</taxon>
        <taxon>ecological metagenomes</taxon>
    </lineage>
</organism>
<gene>
    <name evidence="1" type="ORF">LCGC14_0909870</name>
</gene>
<protein>
    <submittedName>
        <fullName evidence="1">Uncharacterized protein</fullName>
    </submittedName>
</protein>
<evidence type="ECO:0000313" key="1">
    <source>
        <dbReference type="EMBL" id="KKN22944.1"/>
    </source>
</evidence>
<proteinExistence type="predicted"/>
<dbReference type="AlphaFoldDB" id="A0A0F9NYK5"/>
<sequence>MSFQGFLRQSTAVDVKIGPFVDSGDGDAEETGLTIAQADVLLSKNGQTGAQKNDATSCAHAEDGMYNCELDATDTDTVGQLTLGVHVAGALFVRHDWQVVEEAVYGRDYASGATGVDPDWTNAGRLDAILDIIAADVVNIDGAAMRGTDGANTTTPPTAGTIADAVQDEPIEGHVVQGTTGWATALAVYAGPDGPGIYIDSGAGNTNTVVGTDGTEINPVSTFAAARTLANALGLKIYYLEGNSDITLAATHVDWEFIGIGSVSDNVVNLGSQDVSRSLFRNLTLEGIQGGTGRITARDCALQDPGAGATTLHMFAERCGFVDRIEVDTSNDNVFDQCFSLVAGTAAPVIVATGAAGTISVRHYSGGLEFESLSASHNVTWEGIGQIIFNANCNVNANVSVRGVGAIIDNTAGMAALTETSLVNMTKINTECDTALSDMGFSSPRKNVALADISVFMVASSDHVTPKTGLTLTVTRSLDGGAFGAGTGSAAEIANGMYQYDASQADMNADVVIFRFTGTDADDTFLTIHTRS</sequence>
<comment type="caution">
    <text evidence="1">The sequence shown here is derived from an EMBL/GenBank/DDBJ whole genome shotgun (WGS) entry which is preliminary data.</text>
</comment>